<dbReference type="PIRSF" id="PIRSF006278">
    <property type="entry name" value="ACCD_DCysDesulf"/>
    <property type="match status" value="1"/>
</dbReference>
<dbReference type="OrthoDB" id="9801249at2"/>
<dbReference type="Gene3D" id="3.40.50.1100">
    <property type="match status" value="2"/>
</dbReference>
<dbReference type="InterPro" id="IPR005966">
    <property type="entry name" value="D-Cys_desShydrase"/>
</dbReference>
<dbReference type="eggNOG" id="COG2515">
    <property type="taxonomic scope" value="Bacteria"/>
</dbReference>
<dbReference type="InterPro" id="IPR001926">
    <property type="entry name" value="TrpB-like_PALP"/>
</dbReference>
<evidence type="ECO:0000259" key="6">
    <source>
        <dbReference type="Pfam" id="PF00291"/>
    </source>
</evidence>
<dbReference type="AlphaFoldDB" id="A0A017T6B4"/>
<feature type="active site" description="Nucleophile" evidence="4">
    <location>
        <position position="71"/>
    </location>
</feature>
<dbReference type="PANTHER" id="PTHR43780:SF2">
    <property type="entry name" value="1-AMINOCYCLOPROPANE-1-CARBOXYLATE DEAMINASE-RELATED"/>
    <property type="match status" value="1"/>
</dbReference>
<dbReference type="Pfam" id="PF00291">
    <property type="entry name" value="PALP"/>
    <property type="match status" value="1"/>
</dbReference>
<keyword evidence="8" id="KW-1185">Reference proteome</keyword>
<evidence type="ECO:0000313" key="7">
    <source>
        <dbReference type="EMBL" id="EYF04101.1"/>
    </source>
</evidence>
<comment type="cofactor">
    <cofactor evidence="1">
        <name>pyridoxal 5'-phosphate</name>
        <dbReference type="ChEBI" id="CHEBI:597326"/>
    </cofactor>
</comment>
<dbReference type="EMBL" id="ASRX01000038">
    <property type="protein sequence ID" value="EYF04101.1"/>
    <property type="molecule type" value="Genomic_DNA"/>
</dbReference>
<organism evidence="7 8">
    <name type="scientific">Chondromyces apiculatus DSM 436</name>
    <dbReference type="NCBI Taxonomy" id="1192034"/>
    <lineage>
        <taxon>Bacteria</taxon>
        <taxon>Pseudomonadati</taxon>
        <taxon>Myxococcota</taxon>
        <taxon>Polyangia</taxon>
        <taxon>Polyangiales</taxon>
        <taxon>Polyangiaceae</taxon>
        <taxon>Chondromyces</taxon>
    </lineage>
</organism>
<evidence type="ECO:0000256" key="2">
    <source>
        <dbReference type="ARBA" id="ARBA00008639"/>
    </source>
</evidence>
<evidence type="ECO:0000256" key="3">
    <source>
        <dbReference type="ARBA" id="ARBA00022898"/>
    </source>
</evidence>
<evidence type="ECO:0000313" key="8">
    <source>
        <dbReference type="Proteomes" id="UP000019678"/>
    </source>
</evidence>
<protein>
    <submittedName>
        <fullName evidence="7">1-aminocyclopropane-1-carboxylate deaminase</fullName>
    </submittedName>
</protein>
<dbReference type="InterPro" id="IPR036052">
    <property type="entry name" value="TrpB-like_PALP_sf"/>
</dbReference>
<keyword evidence="3 5" id="KW-0663">Pyridoxal phosphate</keyword>
<dbReference type="NCBIfam" id="TIGR01275">
    <property type="entry name" value="ACC_deam_rel"/>
    <property type="match status" value="1"/>
</dbReference>
<evidence type="ECO:0000256" key="1">
    <source>
        <dbReference type="ARBA" id="ARBA00001933"/>
    </source>
</evidence>
<dbReference type="RefSeq" id="WP_044244732.1">
    <property type="nucleotide sequence ID" value="NZ_ASRX01000038.1"/>
</dbReference>
<sequence length="332" mass="34558">MVRRINLAHLPTPLQRPTRLAEALGVDLYVKRDDMTGGAEAGNKIRKLEILLAAALAEGADTLITCGGIQSNHARATALLGASLGLRSILVLRTADPAAGAPLAGNVLLDRMAGAEIRLITPEQYRDRVALLASVAAEVRAAGGKPYVIPEGGSNGLGALGYVRAMEEVRRQLDLGLASGKPFDVIVHACGSGGTAAGLALGAAHYEVAEEVRTMVVCDDAPTFERIIAGIVDEARALEPALGSPATLRVDERARGPAYAVATPEQRRRIVEAARLGGLALDPVYTGKAFSGLWEMAERGELAGKRVLFLHTGGLPGLLVQADAFAGDLATA</sequence>
<dbReference type="PANTHER" id="PTHR43780">
    <property type="entry name" value="1-AMINOCYCLOPROPANE-1-CARBOXYLATE DEAMINASE-RELATED"/>
    <property type="match status" value="1"/>
</dbReference>
<dbReference type="InterPro" id="IPR027278">
    <property type="entry name" value="ACCD_DCysDesulf"/>
</dbReference>
<dbReference type="GO" id="GO:0019148">
    <property type="term" value="F:D-cysteine desulfhydrase activity"/>
    <property type="evidence" value="ECO:0007669"/>
    <property type="project" value="TreeGrafter"/>
</dbReference>
<name>A0A017T6B4_9BACT</name>
<dbReference type="Proteomes" id="UP000019678">
    <property type="component" value="Unassembled WGS sequence"/>
</dbReference>
<reference evidence="7 8" key="1">
    <citation type="submission" date="2013-05" db="EMBL/GenBank/DDBJ databases">
        <title>Genome assembly of Chondromyces apiculatus DSM 436.</title>
        <authorList>
            <person name="Sharma G."/>
            <person name="Khatri I."/>
            <person name="Kaur C."/>
            <person name="Mayilraj S."/>
            <person name="Subramanian S."/>
        </authorList>
    </citation>
    <scope>NUCLEOTIDE SEQUENCE [LARGE SCALE GENOMIC DNA]</scope>
    <source>
        <strain evidence="7 8">DSM 436</strain>
    </source>
</reference>
<gene>
    <name evidence="7" type="ORF">CAP_4784</name>
</gene>
<dbReference type="SUPFAM" id="SSF53686">
    <property type="entry name" value="Tryptophan synthase beta subunit-like PLP-dependent enzymes"/>
    <property type="match status" value="1"/>
</dbReference>
<evidence type="ECO:0000256" key="4">
    <source>
        <dbReference type="PIRSR" id="PIRSR006278-1"/>
    </source>
</evidence>
<feature type="domain" description="Tryptophan synthase beta chain-like PALP" evidence="6">
    <location>
        <begin position="6"/>
        <end position="313"/>
    </location>
</feature>
<comment type="caution">
    <text evidence="7">The sequence shown here is derived from an EMBL/GenBank/DDBJ whole genome shotgun (WGS) entry which is preliminary data.</text>
</comment>
<feature type="modified residue" description="N6-(pyridoxal phosphate)lysine" evidence="5">
    <location>
        <position position="44"/>
    </location>
</feature>
<evidence type="ECO:0000256" key="5">
    <source>
        <dbReference type="PIRSR" id="PIRSR006278-2"/>
    </source>
</evidence>
<comment type="similarity">
    <text evidence="2">Belongs to the ACC deaminase/D-cysteine desulfhydrase family.</text>
</comment>
<accession>A0A017T6B4</accession>
<proteinExistence type="inferred from homology"/>
<dbReference type="STRING" id="1192034.CAP_4784"/>